<feature type="region of interest" description="Disordered" evidence="5">
    <location>
        <begin position="1420"/>
        <end position="1457"/>
    </location>
</feature>
<dbReference type="Proteomes" id="UP000597762">
    <property type="component" value="Unassembled WGS sequence"/>
</dbReference>
<feature type="compositionally biased region" description="Acidic residues" evidence="5">
    <location>
        <begin position="1569"/>
        <end position="1579"/>
    </location>
</feature>
<accession>A0A812DVN2</accession>
<dbReference type="Gene3D" id="4.10.1000.10">
    <property type="entry name" value="Zinc finger, CCCH-type"/>
    <property type="match status" value="1"/>
</dbReference>
<feature type="compositionally biased region" description="Basic and acidic residues" evidence="5">
    <location>
        <begin position="16"/>
        <end position="27"/>
    </location>
</feature>
<feature type="compositionally biased region" description="Basic and acidic residues" evidence="5">
    <location>
        <begin position="727"/>
        <end position="737"/>
    </location>
</feature>
<evidence type="ECO:0000256" key="3">
    <source>
        <dbReference type="ARBA" id="ARBA00022833"/>
    </source>
</evidence>
<evidence type="ECO:0000256" key="2">
    <source>
        <dbReference type="ARBA" id="ARBA00022771"/>
    </source>
</evidence>
<feature type="compositionally biased region" description="Basic and acidic residues" evidence="5">
    <location>
        <begin position="447"/>
        <end position="469"/>
    </location>
</feature>
<feature type="zinc finger region" description="C3H1-type" evidence="4">
    <location>
        <begin position="50"/>
        <end position="78"/>
    </location>
</feature>
<organism evidence="7 8">
    <name type="scientific">Acanthosepion pharaonis</name>
    <name type="common">Pharaoh cuttlefish</name>
    <name type="synonym">Sepia pharaonis</name>
    <dbReference type="NCBI Taxonomy" id="158019"/>
    <lineage>
        <taxon>Eukaryota</taxon>
        <taxon>Metazoa</taxon>
        <taxon>Spiralia</taxon>
        <taxon>Lophotrochozoa</taxon>
        <taxon>Mollusca</taxon>
        <taxon>Cephalopoda</taxon>
        <taxon>Coleoidea</taxon>
        <taxon>Decapodiformes</taxon>
        <taxon>Sepiida</taxon>
        <taxon>Sepiina</taxon>
        <taxon>Sepiidae</taxon>
        <taxon>Acanthosepion</taxon>
    </lineage>
</organism>
<evidence type="ECO:0000313" key="8">
    <source>
        <dbReference type="Proteomes" id="UP000597762"/>
    </source>
</evidence>
<dbReference type="InterPro" id="IPR000571">
    <property type="entry name" value="Znf_CCCH"/>
</dbReference>
<dbReference type="InterPro" id="IPR036855">
    <property type="entry name" value="Znf_CCCH_sf"/>
</dbReference>
<proteinExistence type="predicted"/>
<protein>
    <submittedName>
        <fullName evidence="7">ZC3H13</fullName>
    </submittedName>
</protein>
<feature type="compositionally biased region" description="Basic and acidic residues" evidence="5">
    <location>
        <begin position="796"/>
        <end position="809"/>
    </location>
</feature>
<feature type="region of interest" description="Disordered" evidence="5">
    <location>
        <begin position="1"/>
        <end position="41"/>
    </location>
</feature>
<sequence>MSKSRRKVTVDTAKSVSDDSEKRKPSVFERLGPGGGQRKYDYEAERMEKSSYVEKCRNWLLTGSCSFGSKCKFLHGPFTGGANAPEGRIRSSKRHESDNTDDIKLKLKSPRDKGNDRKRKNENSSTEKRSHSKIKHEKEGKIKSTVVVKKPVEPGSEIDSEEPEEWSEDDSLKNLDFKEELTLMRKRQELQRALNNLPAPPDEQRENLTIEKKVRRHILPGEHSVRVSSSESGSVHSSPEPSKQQTKKSMKPNMNPSSKKKDKKKHKASKSPLNKSKNAPCPDQMPKEKEKKRQISEERDVHHKVRMKKKKHKESLSETDNKSPDVPEPVRGHKMHSPLFDSGSSKSKLPLSPKHDWQKDIKPTWALEDGECYSVSTKKSRRSRSPSSGEKSRRKKSLSPSLEKRSKHSPMNVLPPERDSVVEKLSSRKNRTRGITPPEKVPPLSTSKDRSLSSDDERSAHSSIHDGEKRKNKKGRFPERMHVSRSSKSGKGDDRLLYSESSESRQNEWRNESPPPRERRERRNRDFTPERTLKASRSGSREHEKLERDSKLSKKKDGVKNLEPCPESRSDRKRQFKEDRLLPVCSPELQDPNYTKPRRLLPDPPEPPINPTRRGLSPKDSYTSCHSRSPSRQRRGEGRDRSPFDVLQMRRKDMVSEDYRHDEQPPTESPSRNRLLPDNNYFPDNFDYSPGRQFIEHLNEDRRNERFMGYRSETRVESRYSQPAERYPFEERRRYNEEPIPTGYDERTHYDNSRNRTNRDLYERDRYERVSQSSRSDPRYEEAKEPLVYDRNLPPDYREPTTEVWEIRGRGRGRVNPRSRGRQSEATGHRGRGYAPPPEDRLPGLARDQFSGVAERPSRRSEWERHQEEYFGSEHVEWPDHRNERNLPPSHDDPRQELHDIPELRRGRRPDSRDEWRNGRRDAEDMYERRPEMGTGLLMTPDRMEMRPERWENRQPTEAPRRPDLHKNDNKHDDRIDKRNLSPGEKERLDSRRKRPRDQDPEQSRSRSPSLKHHRENSPVDSFHSHSSMSDHRADGVGREWMQNRWPPPQSDPLGLREKEGCGDGGQWPGIRQRSPLQKHLLDKKRNKEWENNRAAREKELMEKDADRLKGKDRDKLKDRLEPDNQLLYPDGRMLMNRKNRPKKKEKRKRSLSKSPSLDGKDRKRVCRGMSPKGSGHDDKDKMLQPPQQRQELAFSDWSDDESADDILNRPEEPQELVVPLIEPHIKEDRFKHSPGRGSFMNQPIRQLHNPKEEYRMWQPHKERNSRYHWEKPNLSTQPRLPLGRALLERHHKDMVPDMCFRMKPDHLPRLLPDPEPMSDLRPPMDSSNHGNVVDIMPVIKQPLLGDAPGCVPLHSLANMPMPTPPINPMLLQNLLTMPHNMGHPIPMNTLAPPMPPVNPATFAAAAAVAVAAASSNTTTTISTTPTATTTTATTPAPTSVTTSTTRNNSDINGLDLDSAGMQYEEISSEEESMEGELDLELLGVGGDKKKKKSIVDVLNIDWSHVMQTNRPKHQEKSGSALQRFWPGQIFSKIGVSRQFAGETLYQKLQDLCNKQLNEEQQKEQTATEGEEATNEGEEAAAKETTTAVEKFQFKNDIAALHMAMVKKAKERANLLHDVGPHRRALCARRDLEIRRQLCQVDKSIEPTSIYPNQIIDSELCKLSIQLFKQGHDSSLRKEPLLAKEVPCSS</sequence>
<dbReference type="PANTHER" id="PTHR38563">
    <property type="entry name" value="FL(2)D-ASSOCIATED COMPLEX COMPONENT"/>
    <property type="match status" value="1"/>
</dbReference>
<dbReference type="EMBL" id="CAHIKZ030004445">
    <property type="protein sequence ID" value="CAE1310787.1"/>
    <property type="molecule type" value="Genomic_DNA"/>
</dbReference>
<evidence type="ECO:0000313" key="7">
    <source>
        <dbReference type="EMBL" id="CAE1310787.1"/>
    </source>
</evidence>
<dbReference type="PROSITE" id="PS50103">
    <property type="entry name" value="ZF_C3H1"/>
    <property type="match status" value="1"/>
</dbReference>
<evidence type="ECO:0000256" key="1">
    <source>
        <dbReference type="ARBA" id="ARBA00022723"/>
    </source>
</evidence>
<feature type="compositionally biased region" description="Acidic residues" evidence="5">
    <location>
        <begin position="156"/>
        <end position="169"/>
    </location>
</feature>
<feature type="compositionally biased region" description="Basic and acidic residues" evidence="5">
    <location>
        <begin position="634"/>
        <end position="664"/>
    </location>
</feature>
<feature type="compositionally biased region" description="Basic and acidic residues" evidence="5">
    <location>
        <begin position="353"/>
        <end position="362"/>
    </location>
</feature>
<feature type="compositionally biased region" description="Basic and acidic residues" evidence="5">
    <location>
        <begin position="1080"/>
        <end position="1123"/>
    </location>
</feature>
<feature type="compositionally biased region" description="Basic residues" evidence="5">
    <location>
        <begin position="302"/>
        <end position="313"/>
    </location>
</feature>
<feature type="compositionally biased region" description="Basic residues" evidence="5">
    <location>
        <begin position="1136"/>
        <end position="1152"/>
    </location>
</feature>
<feature type="compositionally biased region" description="Basic and acidic residues" evidence="5">
    <location>
        <begin position="490"/>
        <end position="570"/>
    </location>
</feature>
<feature type="compositionally biased region" description="Basic and acidic residues" evidence="5">
    <location>
        <begin position="744"/>
        <end position="769"/>
    </location>
</feature>
<feature type="compositionally biased region" description="Basic and acidic residues" evidence="5">
    <location>
        <begin position="942"/>
        <end position="990"/>
    </location>
</feature>
<feature type="compositionally biased region" description="Basic and acidic residues" evidence="5">
    <location>
        <begin position="285"/>
        <end position="301"/>
    </location>
</feature>
<gene>
    <name evidence="7" type="ORF">SPHA_62305</name>
</gene>
<evidence type="ECO:0000256" key="4">
    <source>
        <dbReference type="PROSITE-ProRule" id="PRU00723"/>
    </source>
</evidence>
<evidence type="ECO:0000256" key="5">
    <source>
        <dbReference type="SAM" id="MobiDB-lite"/>
    </source>
</evidence>
<reference evidence="7" key="1">
    <citation type="submission" date="2021-01" db="EMBL/GenBank/DDBJ databases">
        <authorList>
            <person name="Li R."/>
            <person name="Bekaert M."/>
        </authorList>
    </citation>
    <scope>NUCLEOTIDE SEQUENCE</scope>
    <source>
        <strain evidence="7">Farmed</strain>
    </source>
</reference>
<keyword evidence="2 4" id="KW-0863">Zinc-finger</keyword>
<feature type="compositionally biased region" description="Basic and acidic residues" evidence="5">
    <location>
        <begin position="202"/>
        <end position="212"/>
    </location>
</feature>
<keyword evidence="1 4" id="KW-0479">Metal-binding</keyword>
<keyword evidence="3 4" id="KW-0862">Zinc</keyword>
<dbReference type="GO" id="GO:0036396">
    <property type="term" value="C:RNA N6-methyladenosine methyltransferase complex"/>
    <property type="evidence" value="ECO:0007669"/>
    <property type="project" value="InterPro"/>
</dbReference>
<evidence type="ECO:0000259" key="6">
    <source>
        <dbReference type="PROSITE" id="PS50103"/>
    </source>
</evidence>
<feature type="region of interest" description="Disordered" evidence="5">
    <location>
        <begin position="192"/>
        <end position="688"/>
    </location>
</feature>
<feature type="compositionally biased region" description="Basic and acidic residues" evidence="5">
    <location>
        <begin position="776"/>
        <end position="788"/>
    </location>
</feature>
<feature type="compositionally biased region" description="Basic and acidic residues" evidence="5">
    <location>
        <begin position="94"/>
        <end position="129"/>
    </location>
</feature>
<dbReference type="Pfam" id="PF00642">
    <property type="entry name" value="zf-CCCH"/>
    <property type="match status" value="1"/>
</dbReference>
<dbReference type="SUPFAM" id="SSF90229">
    <property type="entry name" value="CCCH zinc finger"/>
    <property type="match status" value="1"/>
</dbReference>
<dbReference type="SMART" id="SM00356">
    <property type="entry name" value="ZnF_C3H1"/>
    <property type="match status" value="1"/>
</dbReference>
<feature type="compositionally biased region" description="Basic residues" evidence="5">
    <location>
        <begin position="810"/>
        <end position="821"/>
    </location>
</feature>
<feature type="domain" description="C3H1-type" evidence="6">
    <location>
        <begin position="50"/>
        <end position="78"/>
    </location>
</feature>
<comment type="caution">
    <text evidence="7">The sequence shown here is derived from an EMBL/GenBank/DDBJ whole genome shotgun (WGS) entry which is preliminary data.</text>
</comment>
<feature type="compositionally biased region" description="Basic and acidic residues" evidence="5">
    <location>
        <begin position="314"/>
        <end position="331"/>
    </location>
</feature>
<feature type="compositionally biased region" description="Basic and acidic residues" evidence="5">
    <location>
        <begin position="416"/>
        <end position="426"/>
    </location>
</feature>
<feature type="region of interest" description="Disordered" evidence="5">
    <location>
        <begin position="76"/>
        <end position="174"/>
    </location>
</feature>
<dbReference type="PANTHER" id="PTHR38563:SF1">
    <property type="entry name" value="FL(2)D-ASSOCIATED COMPLEX COMPONENT"/>
    <property type="match status" value="1"/>
</dbReference>
<feature type="compositionally biased region" description="Low complexity" evidence="5">
    <location>
        <begin position="1019"/>
        <end position="1028"/>
    </location>
</feature>
<feature type="region of interest" description="Disordered" evidence="5">
    <location>
        <begin position="712"/>
        <end position="1216"/>
    </location>
</feature>
<feature type="compositionally biased region" description="Low complexity" evidence="5">
    <location>
        <begin position="1420"/>
        <end position="1450"/>
    </location>
</feature>
<feature type="compositionally biased region" description="Low complexity" evidence="5">
    <location>
        <begin position="226"/>
        <end position="242"/>
    </location>
</feature>
<dbReference type="OrthoDB" id="6022762at2759"/>
<feature type="compositionally biased region" description="Basic and acidic residues" evidence="5">
    <location>
        <begin position="856"/>
        <end position="932"/>
    </location>
</feature>
<dbReference type="InterPro" id="IPR040427">
    <property type="entry name" value="Flacc"/>
</dbReference>
<keyword evidence="8" id="KW-1185">Reference proteome</keyword>
<feature type="compositionally biased region" description="Basic residues" evidence="5">
    <location>
        <begin position="258"/>
        <end position="269"/>
    </location>
</feature>
<name>A0A812DVN2_ACAPH</name>
<feature type="compositionally biased region" description="Polar residues" evidence="5">
    <location>
        <begin position="620"/>
        <end position="630"/>
    </location>
</feature>
<dbReference type="GO" id="GO:0008270">
    <property type="term" value="F:zinc ion binding"/>
    <property type="evidence" value="ECO:0007669"/>
    <property type="project" value="UniProtKB-KW"/>
</dbReference>
<dbReference type="GO" id="GO:0016556">
    <property type="term" value="P:mRNA modification"/>
    <property type="evidence" value="ECO:0007669"/>
    <property type="project" value="InterPro"/>
</dbReference>
<feature type="compositionally biased region" description="Basic and acidic residues" evidence="5">
    <location>
        <begin position="1029"/>
        <end position="1038"/>
    </location>
</feature>
<feature type="region of interest" description="Disordered" evidence="5">
    <location>
        <begin position="1560"/>
        <end position="1585"/>
    </location>
</feature>